<dbReference type="Pfam" id="PF17919">
    <property type="entry name" value="RT_RNaseH_2"/>
    <property type="match status" value="1"/>
</dbReference>
<dbReference type="SUPFAM" id="SSF56672">
    <property type="entry name" value="DNA/RNA polymerases"/>
    <property type="match status" value="1"/>
</dbReference>
<comment type="caution">
    <text evidence="2">The sequence shown here is derived from an EMBL/GenBank/DDBJ whole genome shotgun (WGS) entry which is preliminary data.</text>
</comment>
<gene>
    <name evidence="2" type="ORF">O181_063249</name>
</gene>
<sequence length="274" mass="30998">MSVEGVKAFESLKKALTTAQILLISDFEAPFRTYIDASGDRLGAPLHQVQIINDKPLKGLICFISRKIKPSEARYGKTITDCASVKSLLNMKTPNRHMLRWKIAIQKYRGNMTIVKKDGNIHKNLDRLSRWPLPNDIENTAYVTAEASPQIPFEGISVTDLNNTFSEENIKTSIHASTNQTPSILEKGWNLRLPQDSLRKDFVEIHPTAASFKVILEKAIKHSVRCMEDSFPYSNTKWDKSHATPDFKVGDVFLLSTTNFNNIKGFKKLKDVYA</sequence>
<feature type="domain" description="Reverse transcriptase/retrotransposon-derived protein RNase H-like" evidence="1">
    <location>
        <begin position="7"/>
        <end position="87"/>
    </location>
</feature>
<organism evidence="2 3">
    <name type="scientific">Austropuccinia psidii MF-1</name>
    <dbReference type="NCBI Taxonomy" id="1389203"/>
    <lineage>
        <taxon>Eukaryota</taxon>
        <taxon>Fungi</taxon>
        <taxon>Dikarya</taxon>
        <taxon>Basidiomycota</taxon>
        <taxon>Pucciniomycotina</taxon>
        <taxon>Pucciniomycetes</taxon>
        <taxon>Pucciniales</taxon>
        <taxon>Sphaerophragmiaceae</taxon>
        <taxon>Austropuccinia</taxon>
    </lineage>
</organism>
<dbReference type="InterPro" id="IPR043502">
    <property type="entry name" value="DNA/RNA_pol_sf"/>
</dbReference>
<protein>
    <recommendedName>
        <fullName evidence="1">Reverse transcriptase/retrotransposon-derived protein RNase H-like domain-containing protein</fullName>
    </recommendedName>
</protein>
<dbReference type="PANTHER" id="PTHR34072">
    <property type="entry name" value="ENZYMATIC POLYPROTEIN-RELATED"/>
    <property type="match status" value="1"/>
</dbReference>
<keyword evidence="3" id="KW-1185">Reference proteome</keyword>
<dbReference type="EMBL" id="AVOT02030367">
    <property type="protein sequence ID" value="MBW0523534.1"/>
    <property type="molecule type" value="Genomic_DNA"/>
</dbReference>
<evidence type="ECO:0000259" key="1">
    <source>
        <dbReference type="Pfam" id="PF17919"/>
    </source>
</evidence>
<evidence type="ECO:0000313" key="2">
    <source>
        <dbReference type="EMBL" id="MBW0523534.1"/>
    </source>
</evidence>
<reference evidence="2" key="1">
    <citation type="submission" date="2021-03" db="EMBL/GenBank/DDBJ databases">
        <title>Draft genome sequence of rust myrtle Austropuccinia psidii MF-1, a brazilian biotype.</title>
        <authorList>
            <person name="Quecine M.C."/>
            <person name="Pachon D.M.R."/>
            <person name="Bonatelli M.L."/>
            <person name="Correr F.H."/>
            <person name="Franceschini L.M."/>
            <person name="Leite T.F."/>
            <person name="Margarido G.R.A."/>
            <person name="Almeida C.A."/>
            <person name="Ferrarezi J.A."/>
            <person name="Labate C.A."/>
        </authorList>
    </citation>
    <scope>NUCLEOTIDE SEQUENCE</scope>
    <source>
        <strain evidence="2">MF-1</strain>
    </source>
</reference>
<proteinExistence type="predicted"/>
<dbReference type="InterPro" id="IPR041577">
    <property type="entry name" value="RT_RNaseH_2"/>
</dbReference>
<dbReference type="AlphaFoldDB" id="A0A9Q3EM20"/>
<accession>A0A9Q3EM20</accession>
<name>A0A9Q3EM20_9BASI</name>
<evidence type="ECO:0000313" key="3">
    <source>
        <dbReference type="Proteomes" id="UP000765509"/>
    </source>
</evidence>
<dbReference type="Proteomes" id="UP000765509">
    <property type="component" value="Unassembled WGS sequence"/>
</dbReference>